<reference evidence="1 2" key="1">
    <citation type="submission" date="2021-08" db="EMBL/GenBank/DDBJ databases">
        <title>Complete genome sequence of Leptospira kobayashii strain E30.</title>
        <authorList>
            <person name="Nakao R."/>
            <person name="Nakamura S."/>
            <person name="Masuzawa T."/>
            <person name="Koizumi N."/>
        </authorList>
    </citation>
    <scope>NUCLEOTIDE SEQUENCE [LARGE SCALE GENOMIC DNA]</scope>
    <source>
        <strain evidence="1 2">E30</strain>
    </source>
</reference>
<evidence type="ECO:0008006" key="3">
    <source>
        <dbReference type="Google" id="ProtNLM"/>
    </source>
</evidence>
<evidence type="ECO:0000313" key="1">
    <source>
        <dbReference type="EMBL" id="BDA79601.1"/>
    </source>
</evidence>
<proteinExistence type="predicted"/>
<gene>
    <name evidence="1" type="ORF">LPTSP3_g25310</name>
</gene>
<name>A0ABM7UL07_9LEPT</name>
<accession>A0ABM7UL07</accession>
<protein>
    <recommendedName>
        <fullName evidence="3">Lipoprotein</fullName>
    </recommendedName>
</protein>
<evidence type="ECO:0000313" key="2">
    <source>
        <dbReference type="Proteomes" id="UP000245263"/>
    </source>
</evidence>
<dbReference type="Proteomes" id="UP000245263">
    <property type="component" value="Chromosome 1"/>
</dbReference>
<dbReference type="RefSeq" id="WP_109019008.1">
    <property type="nucleotide sequence ID" value="NZ_AP025028.1"/>
</dbReference>
<dbReference type="PROSITE" id="PS51257">
    <property type="entry name" value="PROKAR_LIPOPROTEIN"/>
    <property type="match status" value="1"/>
</dbReference>
<organism evidence="1 2">
    <name type="scientific">Leptospira kobayashii</name>
    <dbReference type="NCBI Taxonomy" id="1917830"/>
    <lineage>
        <taxon>Bacteria</taxon>
        <taxon>Pseudomonadati</taxon>
        <taxon>Spirochaetota</taxon>
        <taxon>Spirochaetia</taxon>
        <taxon>Leptospirales</taxon>
        <taxon>Leptospiraceae</taxon>
        <taxon>Leptospira</taxon>
    </lineage>
</organism>
<keyword evidence="2" id="KW-1185">Reference proteome</keyword>
<dbReference type="EMBL" id="AP025028">
    <property type="protein sequence ID" value="BDA79601.1"/>
    <property type="molecule type" value="Genomic_DNA"/>
</dbReference>
<sequence>MKKLTVLIIITSFSCCFADARRAINVFHEQWFLESPMDGYESTEGIDYSIGFKFIGSNDDLIIKLLLADDSLVFRNQKIECFKQECKITDKINGKKNFLLLFKDEDRFILKYSSVKTITLNWNFVRKKGENIYRGFNF</sequence>